<evidence type="ECO:0000313" key="2">
    <source>
        <dbReference type="Proteomes" id="UP000242715"/>
    </source>
</evidence>
<evidence type="ECO:0000313" key="1">
    <source>
        <dbReference type="EMBL" id="GAU49201.1"/>
    </source>
</evidence>
<accession>A0A2Z6NYC4</accession>
<proteinExistence type="predicted"/>
<dbReference type="EMBL" id="DF974530">
    <property type="protein sequence ID" value="GAU49201.1"/>
    <property type="molecule type" value="Genomic_DNA"/>
</dbReference>
<gene>
    <name evidence="1" type="ORF">TSUD_260510</name>
</gene>
<organism evidence="1 2">
    <name type="scientific">Trifolium subterraneum</name>
    <name type="common">Subterranean clover</name>
    <dbReference type="NCBI Taxonomy" id="3900"/>
    <lineage>
        <taxon>Eukaryota</taxon>
        <taxon>Viridiplantae</taxon>
        <taxon>Streptophyta</taxon>
        <taxon>Embryophyta</taxon>
        <taxon>Tracheophyta</taxon>
        <taxon>Spermatophyta</taxon>
        <taxon>Magnoliopsida</taxon>
        <taxon>eudicotyledons</taxon>
        <taxon>Gunneridae</taxon>
        <taxon>Pentapetalae</taxon>
        <taxon>rosids</taxon>
        <taxon>fabids</taxon>
        <taxon>Fabales</taxon>
        <taxon>Fabaceae</taxon>
        <taxon>Papilionoideae</taxon>
        <taxon>50 kb inversion clade</taxon>
        <taxon>NPAAA clade</taxon>
        <taxon>Hologalegina</taxon>
        <taxon>IRL clade</taxon>
        <taxon>Trifolieae</taxon>
        <taxon>Trifolium</taxon>
    </lineage>
</organism>
<protein>
    <submittedName>
        <fullName evidence="1">Uncharacterized protein</fullName>
    </submittedName>
</protein>
<sequence>MCRSITKHTITAQLSDHIVFSTDCSSNRQRYSTLVIIYELNHFPVMHIRRDIQVQIGHSQSLIDPNVQKLDSSSLGQTLHNQLP</sequence>
<reference evidence="2" key="1">
    <citation type="journal article" date="2017" name="Front. Plant Sci.">
        <title>Climate Clever Clovers: New Paradigm to Reduce the Environmental Footprint of Ruminants by Breeding Low Methanogenic Forages Utilizing Haplotype Variation.</title>
        <authorList>
            <person name="Kaur P."/>
            <person name="Appels R."/>
            <person name="Bayer P.E."/>
            <person name="Keeble-Gagnere G."/>
            <person name="Wang J."/>
            <person name="Hirakawa H."/>
            <person name="Shirasawa K."/>
            <person name="Vercoe P."/>
            <person name="Stefanova K."/>
            <person name="Durmic Z."/>
            <person name="Nichols P."/>
            <person name="Revell C."/>
            <person name="Isobe S.N."/>
            <person name="Edwards D."/>
            <person name="Erskine W."/>
        </authorList>
    </citation>
    <scope>NUCLEOTIDE SEQUENCE [LARGE SCALE GENOMIC DNA]</scope>
    <source>
        <strain evidence="2">cv. Daliak</strain>
    </source>
</reference>
<keyword evidence="2" id="KW-1185">Reference proteome</keyword>
<name>A0A2Z6NYC4_TRISU</name>
<dbReference type="AlphaFoldDB" id="A0A2Z6NYC4"/>
<dbReference type="Proteomes" id="UP000242715">
    <property type="component" value="Unassembled WGS sequence"/>
</dbReference>